<sequence length="151" mass="17165">KKMFAVFRKSGIFVTVCRHGLLLTICDMVRSGELMKYPLATCKRLMDVFGSDVCIGYDIKCRFWTILLRSSLRSQALESKFSGVVPAFHGHAHNRYCQLTHFSKYTPGTGKNDFETCERTFSGSNAVAGETRFASEFHRHQSIDQYFISAD</sequence>
<organism evidence="1 2">
    <name type="scientific">Coniophora puteana (strain RWD-64-598)</name>
    <name type="common">Brown rot fungus</name>
    <dbReference type="NCBI Taxonomy" id="741705"/>
    <lineage>
        <taxon>Eukaryota</taxon>
        <taxon>Fungi</taxon>
        <taxon>Dikarya</taxon>
        <taxon>Basidiomycota</taxon>
        <taxon>Agaricomycotina</taxon>
        <taxon>Agaricomycetes</taxon>
        <taxon>Agaricomycetidae</taxon>
        <taxon>Boletales</taxon>
        <taxon>Coniophorineae</taxon>
        <taxon>Coniophoraceae</taxon>
        <taxon>Coniophora</taxon>
    </lineage>
</organism>
<feature type="non-terminal residue" evidence="1">
    <location>
        <position position="151"/>
    </location>
</feature>
<reference evidence="2" key="1">
    <citation type="journal article" date="2012" name="Science">
        <title>The Paleozoic origin of enzymatic lignin decomposition reconstructed from 31 fungal genomes.</title>
        <authorList>
            <person name="Floudas D."/>
            <person name="Binder M."/>
            <person name="Riley R."/>
            <person name="Barry K."/>
            <person name="Blanchette R.A."/>
            <person name="Henrissat B."/>
            <person name="Martinez A.T."/>
            <person name="Otillar R."/>
            <person name="Spatafora J.W."/>
            <person name="Yadav J.S."/>
            <person name="Aerts A."/>
            <person name="Benoit I."/>
            <person name="Boyd A."/>
            <person name="Carlson A."/>
            <person name="Copeland A."/>
            <person name="Coutinho P.M."/>
            <person name="de Vries R.P."/>
            <person name="Ferreira P."/>
            <person name="Findley K."/>
            <person name="Foster B."/>
            <person name="Gaskell J."/>
            <person name="Glotzer D."/>
            <person name="Gorecki P."/>
            <person name="Heitman J."/>
            <person name="Hesse C."/>
            <person name="Hori C."/>
            <person name="Igarashi K."/>
            <person name="Jurgens J.A."/>
            <person name="Kallen N."/>
            <person name="Kersten P."/>
            <person name="Kohler A."/>
            <person name="Kuees U."/>
            <person name="Kumar T.K.A."/>
            <person name="Kuo A."/>
            <person name="LaButti K."/>
            <person name="Larrondo L.F."/>
            <person name="Lindquist E."/>
            <person name="Ling A."/>
            <person name="Lombard V."/>
            <person name="Lucas S."/>
            <person name="Lundell T."/>
            <person name="Martin R."/>
            <person name="McLaughlin D.J."/>
            <person name="Morgenstern I."/>
            <person name="Morin E."/>
            <person name="Murat C."/>
            <person name="Nagy L.G."/>
            <person name="Nolan M."/>
            <person name="Ohm R.A."/>
            <person name="Patyshakuliyeva A."/>
            <person name="Rokas A."/>
            <person name="Ruiz-Duenas F.J."/>
            <person name="Sabat G."/>
            <person name="Salamov A."/>
            <person name="Samejima M."/>
            <person name="Schmutz J."/>
            <person name="Slot J.C."/>
            <person name="St John F."/>
            <person name="Stenlid J."/>
            <person name="Sun H."/>
            <person name="Sun S."/>
            <person name="Syed K."/>
            <person name="Tsang A."/>
            <person name="Wiebenga A."/>
            <person name="Young D."/>
            <person name="Pisabarro A."/>
            <person name="Eastwood D.C."/>
            <person name="Martin F."/>
            <person name="Cullen D."/>
            <person name="Grigoriev I.V."/>
            <person name="Hibbett D.S."/>
        </authorList>
    </citation>
    <scope>NUCLEOTIDE SEQUENCE [LARGE SCALE GENOMIC DNA]</scope>
    <source>
        <strain evidence="2">RWD-64-598 SS2</strain>
    </source>
</reference>
<protein>
    <submittedName>
        <fullName evidence="1">Uncharacterized protein</fullName>
    </submittedName>
</protein>
<accession>A0A5M3MX02</accession>
<dbReference type="PANTHER" id="PTHR33096:SF1">
    <property type="entry name" value="CXC1-LIKE CYSTEINE CLUSTER ASSOCIATED WITH KDZ TRANSPOSASES DOMAIN-CONTAINING PROTEIN"/>
    <property type="match status" value="1"/>
</dbReference>
<gene>
    <name evidence="1" type="ORF">CONPUDRAFT_30032</name>
</gene>
<dbReference type="GeneID" id="19206667"/>
<dbReference type="InterPro" id="IPR040521">
    <property type="entry name" value="KDZ"/>
</dbReference>
<dbReference type="EMBL" id="JH711575">
    <property type="protein sequence ID" value="EIW83673.1"/>
    <property type="molecule type" value="Genomic_DNA"/>
</dbReference>
<dbReference type="PANTHER" id="PTHR33096">
    <property type="entry name" value="CXC2 DOMAIN-CONTAINING PROTEIN"/>
    <property type="match status" value="1"/>
</dbReference>
<dbReference type="Pfam" id="PF18758">
    <property type="entry name" value="KDZ"/>
    <property type="match status" value="1"/>
</dbReference>
<dbReference type="OMA" id="YPLATCK"/>
<dbReference type="OrthoDB" id="3251205at2759"/>
<keyword evidence="2" id="KW-1185">Reference proteome</keyword>
<dbReference type="RefSeq" id="XP_007765227.1">
    <property type="nucleotide sequence ID" value="XM_007767037.1"/>
</dbReference>
<dbReference type="KEGG" id="cput:CONPUDRAFT_30032"/>
<dbReference type="Proteomes" id="UP000053558">
    <property type="component" value="Unassembled WGS sequence"/>
</dbReference>
<evidence type="ECO:0000313" key="1">
    <source>
        <dbReference type="EMBL" id="EIW83673.1"/>
    </source>
</evidence>
<name>A0A5M3MX02_CONPW</name>
<proteinExistence type="predicted"/>
<dbReference type="AlphaFoldDB" id="A0A5M3MX02"/>
<evidence type="ECO:0000313" key="2">
    <source>
        <dbReference type="Proteomes" id="UP000053558"/>
    </source>
</evidence>
<feature type="non-terminal residue" evidence="1">
    <location>
        <position position="1"/>
    </location>
</feature>
<comment type="caution">
    <text evidence="1">The sequence shown here is derived from an EMBL/GenBank/DDBJ whole genome shotgun (WGS) entry which is preliminary data.</text>
</comment>